<dbReference type="SMART" id="SM00345">
    <property type="entry name" value="HTH_GNTR"/>
    <property type="match status" value="1"/>
</dbReference>
<dbReference type="NCBIfam" id="TIGR02325">
    <property type="entry name" value="C_P_lyase_phnF"/>
    <property type="match status" value="1"/>
</dbReference>
<evidence type="ECO:0000313" key="6">
    <source>
        <dbReference type="Proteomes" id="UP000315434"/>
    </source>
</evidence>
<dbReference type="RefSeq" id="WP_142842933.1">
    <property type="nucleotide sequence ID" value="NZ_SGNY01000009.1"/>
</dbReference>
<protein>
    <submittedName>
        <fullName evidence="5">Phosphonate metabolism transcriptional regulator PhnF</fullName>
    </submittedName>
</protein>
<dbReference type="AlphaFoldDB" id="A0A546XAY3"/>
<organism evidence="5 6">
    <name type="scientific">Rhizobium rhizogenes</name>
    <name type="common">Agrobacterium rhizogenes</name>
    <dbReference type="NCBI Taxonomy" id="359"/>
    <lineage>
        <taxon>Bacteria</taxon>
        <taxon>Pseudomonadati</taxon>
        <taxon>Pseudomonadota</taxon>
        <taxon>Alphaproteobacteria</taxon>
        <taxon>Hyphomicrobiales</taxon>
        <taxon>Rhizobiaceae</taxon>
        <taxon>Rhizobium/Agrobacterium group</taxon>
        <taxon>Rhizobium</taxon>
    </lineage>
</organism>
<dbReference type="SUPFAM" id="SSF64288">
    <property type="entry name" value="Chorismate lyase-like"/>
    <property type="match status" value="1"/>
</dbReference>
<gene>
    <name evidence="5" type="primary">phnF</name>
    <name evidence="5" type="ORF">EXN68_22410</name>
</gene>
<dbReference type="InterPro" id="IPR036390">
    <property type="entry name" value="WH_DNA-bd_sf"/>
</dbReference>
<dbReference type="PROSITE" id="PS50949">
    <property type="entry name" value="HTH_GNTR"/>
    <property type="match status" value="1"/>
</dbReference>
<dbReference type="Pfam" id="PF00392">
    <property type="entry name" value="GntR"/>
    <property type="match status" value="1"/>
</dbReference>
<keyword evidence="2" id="KW-0238">DNA-binding</keyword>
<dbReference type="SMART" id="SM00866">
    <property type="entry name" value="UTRA"/>
    <property type="match status" value="1"/>
</dbReference>
<keyword evidence="1" id="KW-0805">Transcription regulation</keyword>
<accession>A0A546XAY3</accession>
<dbReference type="Proteomes" id="UP000315434">
    <property type="component" value="Unassembled WGS sequence"/>
</dbReference>
<dbReference type="Gene3D" id="3.40.1410.10">
    <property type="entry name" value="Chorismate lyase-like"/>
    <property type="match status" value="1"/>
</dbReference>
<reference evidence="5 6" key="1">
    <citation type="journal article" date="2019" name="Appl. Microbiol. Biotechnol.">
        <title>Differential efficiency of wild type rhizogenic strains for rol gene transformation of plants.</title>
        <authorList>
            <person name="Desmet S."/>
            <person name="De Keyser E."/>
            <person name="Van Vaerenbergh J."/>
            <person name="Baeyen S."/>
            <person name="Van Huylenbroeck J."/>
            <person name="Geelen D."/>
            <person name="Dhooghe E."/>
        </authorList>
    </citation>
    <scope>NUCLEOTIDE SEQUENCE [LARGE SCALE GENOMIC DNA]</scope>
    <source>
        <strain evidence="5 6">GBBC3284</strain>
    </source>
</reference>
<dbReference type="GO" id="GO:0045892">
    <property type="term" value="P:negative regulation of DNA-templated transcription"/>
    <property type="evidence" value="ECO:0007669"/>
    <property type="project" value="TreeGrafter"/>
</dbReference>
<dbReference type="InterPro" id="IPR028978">
    <property type="entry name" value="Chorismate_lyase_/UTRA_dom_sf"/>
</dbReference>
<dbReference type="SUPFAM" id="SSF46785">
    <property type="entry name" value="Winged helix' DNA-binding domain"/>
    <property type="match status" value="1"/>
</dbReference>
<evidence type="ECO:0000256" key="1">
    <source>
        <dbReference type="ARBA" id="ARBA00023015"/>
    </source>
</evidence>
<dbReference type="PANTHER" id="PTHR44846">
    <property type="entry name" value="MANNOSYL-D-GLYCERATE TRANSPORT/METABOLISM SYSTEM REPRESSOR MNGR-RELATED"/>
    <property type="match status" value="1"/>
</dbReference>
<proteinExistence type="predicted"/>
<feature type="domain" description="HTH gntR-type" evidence="4">
    <location>
        <begin position="9"/>
        <end position="77"/>
    </location>
</feature>
<dbReference type="InterPro" id="IPR050679">
    <property type="entry name" value="Bact_HTH_transcr_reg"/>
</dbReference>
<dbReference type="GO" id="GO:0003700">
    <property type="term" value="F:DNA-binding transcription factor activity"/>
    <property type="evidence" value="ECO:0007669"/>
    <property type="project" value="InterPro"/>
</dbReference>
<dbReference type="PANTHER" id="PTHR44846:SF1">
    <property type="entry name" value="MANNOSYL-D-GLYCERATE TRANSPORT_METABOLISM SYSTEM REPRESSOR MNGR-RELATED"/>
    <property type="match status" value="1"/>
</dbReference>
<name>A0A546XAY3_RHIRH</name>
<evidence type="ECO:0000256" key="2">
    <source>
        <dbReference type="ARBA" id="ARBA00023125"/>
    </source>
</evidence>
<dbReference type="InterPro" id="IPR011663">
    <property type="entry name" value="UTRA"/>
</dbReference>
<dbReference type="OrthoDB" id="5450856at2"/>
<sequence>MDNGTSETQSLWRQVAAALRGRIEQGQLKPGEKIPSSQDIAREFNVNRMTARRALASLEEQGLLRILHGSGTFVSEAPIPYVVGRRVHFDRNLEAVNARPERKLLRWWLEPATEDVATALGLGAKAPLIALEISAYANGHPIGIGTRFCCATRFSGFPEIFEELGSISETLKRFGVDDYHRAKTIVVARLPAPHEHHFLKSSKSLPVLAYTAIDQTTDGNPISCFIGCFSSQAIELHITD</sequence>
<evidence type="ECO:0000313" key="5">
    <source>
        <dbReference type="EMBL" id="TRA97896.1"/>
    </source>
</evidence>
<evidence type="ECO:0000259" key="4">
    <source>
        <dbReference type="PROSITE" id="PS50949"/>
    </source>
</evidence>
<comment type="caution">
    <text evidence="5">The sequence shown here is derived from an EMBL/GenBank/DDBJ whole genome shotgun (WGS) entry which is preliminary data.</text>
</comment>
<dbReference type="Pfam" id="PF07702">
    <property type="entry name" value="UTRA"/>
    <property type="match status" value="1"/>
</dbReference>
<evidence type="ECO:0000256" key="3">
    <source>
        <dbReference type="ARBA" id="ARBA00023163"/>
    </source>
</evidence>
<dbReference type="GO" id="GO:0003677">
    <property type="term" value="F:DNA binding"/>
    <property type="evidence" value="ECO:0007669"/>
    <property type="project" value="UniProtKB-KW"/>
</dbReference>
<dbReference type="PRINTS" id="PR00035">
    <property type="entry name" value="HTHGNTR"/>
</dbReference>
<keyword evidence="3" id="KW-0804">Transcription</keyword>
<dbReference type="InterPro" id="IPR012702">
    <property type="entry name" value="CP_lyase_PhnF"/>
</dbReference>
<dbReference type="EMBL" id="SGNY01000009">
    <property type="protein sequence ID" value="TRA97896.1"/>
    <property type="molecule type" value="Genomic_DNA"/>
</dbReference>
<dbReference type="CDD" id="cd07377">
    <property type="entry name" value="WHTH_GntR"/>
    <property type="match status" value="1"/>
</dbReference>
<dbReference type="InterPro" id="IPR000524">
    <property type="entry name" value="Tscrpt_reg_HTH_GntR"/>
</dbReference>
<dbReference type="Gene3D" id="1.10.10.10">
    <property type="entry name" value="Winged helix-like DNA-binding domain superfamily/Winged helix DNA-binding domain"/>
    <property type="match status" value="1"/>
</dbReference>
<dbReference type="InterPro" id="IPR036388">
    <property type="entry name" value="WH-like_DNA-bd_sf"/>
</dbReference>